<evidence type="ECO:0000259" key="1">
    <source>
        <dbReference type="Pfam" id="PF02625"/>
    </source>
</evidence>
<dbReference type="AlphaFoldDB" id="A0A951MAK3"/>
<dbReference type="InterPro" id="IPR027051">
    <property type="entry name" value="XdhC_Rossmann_dom"/>
</dbReference>
<dbReference type="PANTHER" id="PTHR30388">
    <property type="entry name" value="ALDEHYDE OXIDOREDUCTASE MOLYBDENUM COFACTOR ASSEMBLY PROTEIN"/>
    <property type="match status" value="1"/>
</dbReference>
<keyword evidence="4" id="KW-1185">Reference proteome</keyword>
<evidence type="ECO:0000259" key="2">
    <source>
        <dbReference type="Pfam" id="PF13478"/>
    </source>
</evidence>
<accession>A0A951MAK3</accession>
<reference evidence="3 4" key="1">
    <citation type="journal article" date="2020" name="Syst. Appl. Microbiol.">
        <title>Arthrospiribacter ruber gen. nov., sp. nov., a novel bacterium isolated from Arthrospira cultures.</title>
        <authorList>
            <person name="Waleron M."/>
            <person name="Misztak A."/>
            <person name="Waleron M.M."/>
            <person name="Furmaniak M."/>
            <person name="Mrozik A."/>
            <person name="Waleron K."/>
        </authorList>
    </citation>
    <scope>NUCLEOTIDE SEQUENCE [LARGE SCALE GENOMIC DNA]</scope>
    <source>
        <strain evidence="3 4">DPMB0001</strain>
    </source>
</reference>
<evidence type="ECO:0000313" key="3">
    <source>
        <dbReference type="EMBL" id="MBW3468041.1"/>
    </source>
</evidence>
<name>A0A951MAK3_9BACT</name>
<feature type="domain" description="XdhC- CoxI" evidence="1">
    <location>
        <begin position="16"/>
        <end position="81"/>
    </location>
</feature>
<organism evidence="3 4">
    <name type="scientific">Arthrospiribacter ruber</name>
    <dbReference type="NCBI Taxonomy" id="2487934"/>
    <lineage>
        <taxon>Bacteria</taxon>
        <taxon>Pseudomonadati</taxon>
        <taxon>Bacteroidota</taxon>
        <taxon>Cytophagia</taxon>
        <taxon>Cytophagales</taxon>
        <taxon>Cyclobacteriaceae</taxon>
        <taxon>Arthrospiribacter</taxon>
    </lineage>
</organism>
<gene>
    <name evidence="3" type="ORF">EGN73_09475</name>
</gene>
<dbReference type="EMBL" id="RPHB01000004">
    <property type="protein sequence ID" value="MBW3468041.1"/>
    <property type="molecule type" value="Genomic_DNA"/>
</dbReference>
<protein>
    <submittedName>
        <fullName evidence="3">XdhC/CoxI family protein</fullName>
    </submittedName>
</protein>
<dbReference type="RefSeq" id="WP_219288734.1">
    <property type="nucleotide sequence ID" value="NZ_RPHB01000004.1"/>
</dbReference>
<comment type="caution">
    <text evidence="3">The sequence shown here is derived from an EMBL/GenBank/DDBJ whole genome shotgun (WGS) entry which is preliminary data.</text>
</comment>
<dbReference type="InterPro" id="IPR052698">
    <property type="entry name" value="MoCofactor_Util/Proc"/>
</dbReference>
<proteinExistence type="predicted"/>
<evidence type="ECO:0000313" key="4">
    <source>
        <dbReference type="Proteomes" id="UP000727490"/>
    </source>
</evidence>
<dbReference type="Pfam" id="PF13478">
    <property type="entry name" value="XdhC_C"/>
    <property type="match status" value="1"/>
</dbReference>
<feature type="domain" description="XdhC Rossmann" evidence="2">
    <location>
        <begin position="205"/>
        <end position="346"/>
    </location>
</feature>
<dbReference type="InterPro" id="IPR003777">
    <property type="entry name" value="XdhC_CoxI"/>
</dbReference>
<dbReference type="PANTHER" id="PTHR30388:SF6">
    <property type="entry name" value="XANTHINE DEHYDROGENASE SUBUNIT A-RELATED"/>
    <property type="match status" value="1"/>
</dbReference>
<dbReference type="Pfam" id="PF02625">
    <property type="entry name" value="XdhC_CoxI"/>
    <property type="match status" value="1"/>
</dbReference>
<dbReference type="Proteomes" id="UP000727490">
    <property type="component" value="Unassembled WGS sequence"/>
</dbReference>
<sequence>MKEISQIIATYQRYKEQQKKIALATVVKVDGSAYRRPGARMLVSEDGELTGAISGGCLEGDALRKAQSVIFQQKSMIVTYDTTDEDDQKFGIGLGCNGIIQVLIEPIDYLDEYNPVELLKTASKDRKHKILVTVFSLLQSRAEQIGTKLLFSGGNYIGNKNNIPQNILNQILKNSSYISDIQYNKIFEYEEHFLFLESIKPPLRLLLFGAGNDTVPLAKMASLLGWELNLYDGRSSHATKERFPSANKISVGSAAEICHEIPYDENTVALLMTHNFEYEIEVLKHIKGLNLPYIGILGPKKKKLKMIERLESEGIKIQDDNIYGPSGLDLGAEGSEEIALSILSEVKAVLSRKNAGFLRDKQGPIHDA</sequence>